<dbReference type="SUPFAM" id="SSF69349">
    <property type="entry name" value="Phage fibre proteins"/>
    <property type="match status" value="1"/>
</dbReference>
<dbReference type="RefSeq" id="WP_063977350.1">
    <property type="nucleotide sequence ID" value="NZ_JAJSRG010000010.1"/>
</dbReference>
<proteinExistence type="predicted"/>
<dbReference type="AlphaFoldDB" id="A0AAP7FNU2"/>
<dbReference type="EMBL" id="LSTU01000023">
    <property type="protein sequence ID" value="OAH52434.1"/>
    <property type="molecule type" value="Genomic_DNA"/>
</dbReference>
<feature type="domain" description="Gp5/Type VI secretion system Vgr protein OB-fold" evidence="2">
    <location>
        <begin position="74"/>
        <end position="109"/>
    </location>
</feature>
<sequence length="316" mass="33533">MEDAIRRCVERMFPELSGGYHLPRMARVVGVADAPAGATICDDFRPRFAVDLQVLDENGEPDEALPTLAGVPLPVPTGGDEMGFFSFPEEGTTVVVGFTQGLPHKPFIQCILPHGLSLPRIPKGDQVWQHSEASQQRVESDGSWTRQTDGGITDKSTDRQVESLTNAERYQSDSRTIDDHSTESVGGTKKIEALGALQLLSGGTANLAAVDDLNLATGRDLNQVVAQKLNLAVGGDLIERVQKARKSIAKTTWLGSESVNVLQVLCDLIDLVVLMNTDLAGHTHGPSPIPSNAGAFAGHAGTGAQLSGQLKPITGA</sequence>
<evidence type="ECO:0000313" key="3">
    <source>
        <dbReference type="EMBL" id="OAH52434.1"/>
    </source>
</evidence>
<accession>A0AAP7FNU2</accession>
<evidence type="ECO:0000256" key="1">
    <source>
        <dbReference type="SAM" id="MobiDB-lite"/>
    </source>
</evidence>
<dbReference type="InterPro" id="IPR037026">
    <property type="entry name" value="Vgr_OB-fold_dom_sf"/>
</dbReference>
<dbReference type="InterPro" id="IPR006531">
    <property type="entry name" value="Gp5/Vgr_OB"/>
</dbReference>
<reference evidence="4" key="1">
    <citation type="submission" date="2016-02" db="EMBL/GenBank/DDBJ databases">
        <title>Dietzia cinnamea strain CD11_5 genome sequencing and assembly.</title>
        <authorList>
            <person name="Kaur G."/>
            <person name="Nair G.R."/>
            <person name="Mayilraj S."/>
        </authorList>
    </citation>
    <scope>NUCLEOTIDE SEQUENCE [LARGE SCALE GENOMIC DNA]</scope>
    <source>
        <strain evidence="4">CD10_2</strain>
    </source>
</reference>
<name>A0AAP7FNU2_9PSED</name>
<evidence type="ECO:0000259" key="2">
    <source>
        <dbReference type="Pfam" id="PF04717"/>
    </source>
</evidence>
<organism evidence="3 4">
    <name type="scientific">Pseudomonas monteilii</name>
    <dbReference type="NCBI Taxonomy" id="76759"/>
    <lineage>
        <taxon>Bacteria</taxon>
        <taxon>Pseudomonadati</taxon>
        <taxon>Pseudomonadota</taxon>
        <taxon>Gammaproteobacteria</taxon>
        <taxon>Pseudomonadales</taxon>
        <taxon>Pseudomonadaceae</taxon>
        <taxon>Pseudomonas</taxon>
    </lineage>
</organism>
<dbReference type="Pfam" id="PF04717">
    <property type="entry name" value="Phage_base_V"/>
    <property type="match status" value="1"/>
</dbReference>
<comment type="caution">
    <text evidence="3">The sequence shown here is derived from an EMBL/GenBank/DDBJ whole genome shotgun (WGS) entry which is preliminary data.</text>
</comment>
<dbReference type="Proteomes" id="UP000077242">
    <property type="component" value="Unassembled WGS sequence"/>
</dbReference>
<evidence type="ECO:0000313" key="4">
    <source>
        <dbReference type="Proteomes" id="UP000077242"/>
    </source>
</evidence>
<gene>
    <name evidence="3" type="ORF">AYJ70_07700</name>
</gene>
<feature type="region of interest" description="Disordered" evidence="1">
    <location>
        <begin position="127"/>
        <end position="163"/>
    </location>
</feature>
<protein>
    <recommendedName>
        <fullName evidence="2">Gp5/Type VI secretion system Vgr protein OB-fold domain-containing protein</fullName>
    </recommendedName>
</protein>
<feature type="compositionally biased region" description="Polar residues" evidence="1">
    <location>
        <begin position="128"/>
        <end position="150"/>
    </location>
</feature>
<dbReference type="Gene3D" id="2.40.50.230">
    <property type="entry name" value="Gp5 N-terminal domain"/>
    <property type="match status" value="1"/>
</dbReference>
<dbReference type="SUPFAM" id="SSF69255">
    <property type="entry name" value="gp5 N-terminal domain-like"/>
    <property type="match status" value="1"/>
</dbReference>